<name>A0A482X6R8_LAOST</name>
<proteinExistence type="predicted"/>
<sequence length="197" mass="22514">MEAIPNGKNLNITTSSARAQDPGCRGYISHGRCGYQRGVEEEWRLSENTKEPNTFATLAKIKGEAVRWNIQRRCPFQTTTTADIEGYHPVYNDKRHWYRDLLFLFYFNQIFQALLAVDIAEMPPFLSQLQRKVPKLVSGTVNPKSPGSTSLFIANKMESLKIPHRAPDQTLENYYKVCLPTGNIHDYWAYKKLAGNA</sequence>
<dbReference type="OrthoDB" id="8044645at2759"/>
<protein>
    <submittedName>
        <fullName evidence="1">Uncharacterized protein</fullName>
    </submittedName>
</protein>
<dbReference type="InParanoid" id="A0A482X6R8"/>
<dbReference type="EMBL" id="QKKF02016774">
    <property type="protein sequence ID" value="RZF41579.1"/>
    <property type="molecule type" value="Genomic_DNA"/>
</dbReference>
<gene>
    <name evidence="1" type="ORF">LSTR_LSTR000293</name>
</gene>
<dbReference type="AlphaFoldDB" id="A0A482X6R8"/>
<organism evidence="1 2">
    <name type="scientific">Laodelphax striatellus</name>
    <name type="common">Small brown planthopper</name>
    <name type="synonym">Delphax striatella</name>
    <dbReference type="NCBI Taxonomy" id="195883"/>
    <lineage>
        <taxon>Eukaryota</taxon>
        <taxon>Metazoa</taxon>
        <taxon>Ecdysozoa</taxon>
        <taxon>Arthropoda</taxon>
        <taxon>Hexapoda</taxon>
        <taxon>Insecta</taxon>
        <taxon>Pterygota</taxon>
        <taxon>Neoptera</taxon>
        <taxon>Paraneoptera</taxon>
        <taxon>Hemiptera</taxon>
        <taxon>Auchenorrhyncha</taxon>
        <taxon>Fulgoroidea</taxon>
        <taxon>Delphacidae</taxon>
        <taxon>Criomorphinae</taxon>
        <taxon>Laodelphax</taxon>
    </lineage>
</organism>
<comment type="caution">
    <text evidence="1">The sequence shown here is derived from an EMBL/GenBank/DDBJ whole genome shotgun (WGS) entry which is preliminary data.</text>
</comment>
<keyword evidence="2" id="KW-1185">Reference proteome</keyword>
<evidence type="ECO:0000313" key="2">
    <source>
        <dbReference type="Proteomes" id="UP000291343"/>
    </source>
</evidence>
<reference evidence="1 2" key="1">
    <citation type="journal article" date="2017" name="Gigascience">
        <title>Genome sequence of the small brown planthopper, Laodelphax striatellus.</title>
        <authorList>
            <person name="Zhu J."/>
            <person name="Jiang F."/>
            <person name="Wang X."/>
            <person name="Yang P."/>
            <person name="Bao Y."/>
            <person name="Zhao W."/>
            <person name="Wang W."/>
            <person name="Lu H."/>
            <person name="Wang Q."/>
            <person name="Cui N."/>
            <person name="Li J."/>
            <person name="Chen X."/>
            <person name="Luo L."/>
            <person name="Yu J."/>
            <person name="Kang L."/>
            <person name="Cui F."/>
        </authorList>
    </citation>
    <scope>NUCLEOTIDE SEQUENCE [LARGE SCALE GENOMIC DNA]</scope>
    <source>
        <strain evidence="1">Lst14</strain>
    </source>
</reference>
<dbReference type="Proteomes" id="UP000291343">
    <property type="component" value="Unassembled WGS sequence"/>
</dbReference>
<evidence type="ECO:0000313" key="1">
    <source>
        <dbReference type="EMBL" id="RZF41579.1"/>
    </source>
</evidence>
<accession>A0A482X6R8</accession>